<keyword evidence="2" id="KW-1003">Cell membrane</keyword>
<dbReference type="SUPFAM" id="SSF58104">
    <property type="entry name" value="Methyl-accepting chemotaxis protein (MCP) signaling domain"/>
    <property type="match status" value="1"/>
</dbReference>
<dbReference type="PANTHER" id="PTHR32089:SF112">
    <property type="entry name" value="LYSOZYME-LIKE PROTEIN-RELATED"/>
    <property type="match status" value="1"/>
</dbReference>
<dbReference type="EMBL" id="AONQ01000011">
    <property type="protein sequence ID" value="EME70898.1"/>
    <property type="molecule type" value="Genomic_DNA"/>
</dbReference>
<keyword evidence="11" id="KW-1185">Reference proteome</keyword>
<name>M3ADM8_9PROT</name>
<dbReference type="PROSITE" id="PS50885">
    <property type="entry name" value="HAMP"/>
    <property type="match status" value="1"/>
</dbReference>
<dbReference type="GO" id="GO:0004888">
    <property type="term" value="F:transmembrane signaling receptor activity"/>
    <property type="evidence" value="ECO:0007669"/>
    <property type="project" value="InterPro"/>
</dbReference>
<dbReference type="GO" id="GO:0007165">
    <property type="term" value="P:signal transduction"/>
    <property type="evidence" value="ECO:0007669"/>
    <property type="project" value="UniProtKB-KW"/>
</dbReference>
<keyword evidence="2" id="KW-0997">Cell inner membrane</keyword>
<evidence type="ECO:0000259" key="8">
    <source>
        <dbReference type="PROSITE" id="PS50192"/>
    </source>
</evidence>
<dbReference type="GO" id="GO:0006935">
    <property type="term" value="P:chemotaxis"/>
    <property type="evidence" value="ECO:0007669"/>
    <property type="project" value="InterPro"/>
</dbReference>
<dbReference type="OrthoDB" id="7345856at2"/>
<proteinExistence type="inferred from homology"/>
<evidence type="ECO:0000313" key="10">
    <source>
        <dbReference type="EMBL" id="EME70898.1"/>
    </source>
</evidence>
<evidence type="ECO:0000313" key="11">
    <source>
        <dbReference type="Proteomes" id="UP000011744"/>
    </source>
</evidence>
<feature type="domain" description="Methyl-accepting transducer" evidence="7">
    <location>
        <begin position="304"/>
        <end position="540"/>
    </location>
</feature>
<evidence type="ECO:0000256" key="1">
    <source>
        <dbReference type="ARBA" id="ARBA00004429"/>
    </source>
</evidence>
<evidence type="ECO:0000256" key="2">
    <source>
        <dbReference type="ARBA" id="ARBA00022519"/>
    </source>
</evidence>
<keyword evidence="6" id="KW-0812">Transmembrane</keyword>
<dbReference type="PANTHER" id="PTHR32089">
    <property type="entry name" value="METHYL-ACCEPTING CHEMOTAXIS PROTEIN MCPB"/>
    <property type="match status" value="1"/>
</dbReference>
<dbReference type="GO" id="GO:0005886">
    <property type="term" value="C:plasma membrane"/>
    <property type="evidence" value="ECO:0007669"/>
    <property type="project" value="UniProtKB-SubCell"/>
</dbReference>
<dbReference type="Gene3D" id="6.10.340.10">
    <property type="match status" value="1"/>
</dbReference>
<dbReference type="eggNOG" id="COG0840">
    <property type="taxonomic scope" value="Bacteria"/>
</dbReference>
<comment type="subcellular location">
    <subcellularLocation>
        <location evidence="1">Cell inner membrane</location>
        <topology evidence="1">Multi-pass membrane protein</topology>
    </subcellularLocation>
</comment>
<dbReference type="InterPro" id="IPR024478">
    <property type="entry name" value="HlyB_4HB_MCP"/>
</dbReference>
<sequence>MSLSNMKIGSRLYVAFALILLLIGGLGWRSLGVIDGVADLTTKMYDHPYTVTMNLLEAKSDLIAMHRSMKDVALSQDAAQMDAAIVAVNGSEKEVLEHLDIAAPRFLGDKARMTALRKAVEDWRPIRERVFVHMRAGQKPEAAAITRTEGAAQVKLIAELFEEIVVFSKTKAQALSDTAKAEHQSARTTMMVSIAVLTVLLGGIALLITRSITGPLGGLRAVMERMAGGDYGIEVPARQRADEVGDMARTVEVFKENGLAVKRLEAEQAAAKTKAEAERRSAMNTLASEFEGHVKAVVDHVAGAATKMSSTASSMSAAAEQASRQAGAAADAAEHASSNVQTVASAAEELSASIAEIARQVDTSSTTTNHAVSKAEQTGAIVQSLASAASRIGDVVSLINDIAAQTNLLALNATIEAARAGDAGKGFAVVANEVKNLANQTAKATEEISNQIGEVQGATGQAVDAIRDILSTISELSQVTSSIASAVQEQQAATAEIARNVEQAAQGTEAVAQNIAGVNAAARQAGDTSEEVLVESRELSSQSDALGREVKGFIDKIRAS</sequence>
<dbReference type="SMART" id="SM00304">
    <property type="entry name" value="HAMP"/>
    <property type="match status" value="1"/>
</dbReference>
<keyword evidence="6" id="KW-0472">Membrane</keyword>
<dbReference type="Pfam" id="PF00015">
    <property type="entry name" value="MCPsignal"/>
    <property type="match status" value="1"/>
</dbReference>
<dbReference type="InterPro" id="IPR004090">
    <property type="entry name" value="Chemotax_Me-accpt_rcpt"/>
</dbReference>
<dbReference type="InterPro" id="IPR003660">
    <property type="entry name" value="HAMP_dom"/>
</dbReference>
<dbReference type="SMART" id="SM00283">
    <property type="entry name" value="MA"/>
    <property type="match status" value="1"/>
</dbReference>
<evidence type="ECO:0000256" key="6">
    <source>
        <dbReference type="SAM" id="Phobius"/>
    </source>
</evidence>
<comment type="caution">
    <text evidence="10">The sequence shown here is derived from an EMBL/GenBank/DDBJ whole genome shotgun (WGS) entry which is preliminary data.</text>
</comment>
<feature type="transmembrane region" description="Helical" evidence="6">
    <location>
        <begin position="190"/>
        <end position="209"/>
    </location>
</feature>
<comment type="similarity">
    <text evidence="4">Belongs to the methyl-accepting chemotaxis (MCP) protein family.</text>
</comment>
<dbReference type="PROSITE" id="PS50111">
    <property type="entry name" value="CHEMOTAXIS_TRANSDUC_2"/>
    <property type="match status" value="1"/>
</dbReference>
<evidence type="ECO:0000256" key="5">
    <source>
        <dbReference type="PROSITE-ProRule" id="PRU00284"/>
    </source>
</evidence>
<evidence type="ECO:0000256" key="4">
    <source>
        <dbReference type="ARBA" id="ARBA00029447"/>
    </source>
</evidence>
<dbReference type="RefSeq" id="WP_008615362.1">
    <property type="nucleotide sequence ID" value="NZ_AONQ01000011.1"/>
</dbReference>
<dbReference type="InterPro" id="IPR004089">
    <property type="entry name" value="MCPsignal_dom"/>
</dbReference>
<reference evidence="10 11" key="1">
    <citation type="journal article" date="2014" name="Genome Announc.">
        <title>Draft Genome Sequence of Magnetospirillum sp. Strain SO-1, a Freshwater Magnetotactic Bacterium Isolated from the Ol'khovka River, Russia.</title>
        <authorList>
            <person name="Grouzdev D.S."/>
            <person name="Dziuba M.V."/>
            <person name="Sukhacheva M.S."/>
            <person name="Mardanov A.V."/>
            <person name="Beletskiy A.V."/>
            <person name="Kuznetsov B.B."/>
            <person name="Skryabin K.G."/>
        </authorList>
    </citation>
    <scope>NUCLEOTIDE SEQUENCE [LARGE SCALE GENOMIC DNA]</scope>
    <source>
        <strain evidence="10 11">SO-1</strain>
    </source>
</reference>
<keyword evidence="3 5" id="KW-0807">Transducer</keyword>
<accession>M3ADM8</accession>
<dbReference type="STRING" id="1244869.H261_05799"/>
<protein>
    <submittedName>
        <fullName evidence="10">Methyl-accepting chemotaxis protein</fullName>
    </submittedName>
</protein>
<evidence type="ECO:0000259" key="7">
    <source>
        <dbReference type="PROSITE" id="PS50111"/>
    </source>
</evidence>
<feature type="domain" description="T-SNARE coiled-coil homology" evidence="8">
    <location>
        <begin position="456"/>
        <end position="518"/>
    </location>
</feature>
<dbReference type="PATRIC" id="fig|1244869.3.peg.1162"/>
<dbReference type="InterPro" id="IPR000727">
    <property type="entry name" value="T_SNARE_dom"/>
</dbReference>
<organism evidence="10 11">
    <name type="scientific">Paramagnetospirillum caucaseum</name>
    <dbReference type="NCBI Taxonomy" id="1244869"/>
    <lineage>
        <taxon>Bacteria</taxon>
        <taxon>Pseudomonadati</taxon>
        <taxon>Pseudomonadota</taxon>
        <taxon>Alphaproteobacteria</taxon>
        <taxon>Rhodospirillales</taxon>
        <taxon>Magnetospirillaceae</taxon>
        <taxon>Paramagnetospirillum</taxon>
    </lineage>
</organism>
<gene>
    <name evidence="10" type="ORF">H261_05799</name>
</gene>
<evidence type="ECO:0000256" key="3">
    <source>
        <dbReference type="ARBA" id="ARBA00023224"/>
    </source>
</evidence>
<feature type="domain" description="HAMP" evidence="9">
    <location>
        <begin position="210"/>
        <end position="263"/>
    </location>
</feature>
<evidence type="ECO:0000259" key="9">
    <source>
        <dbReference type="PROSITE" id="PS50885"/>
    </source>
</evidence>
<dbReference type="Pfam" id="PF12729">
    <property type="entry name" value="4HB_MCP_1"/>
    <property type="match status" value="1"/>
</dbReference>
<dbReference type="Gene3D" id="1.10.287.950">
    <property type="entry name" value="Methyl-accepting chemotaxis protein"/>
    <property type="match status" value="1"/>
</dbReference>
<dbReference type="CDD" id="cd06225">
    <property type="entry name" value="HAMP"/>
    <property type="match status" value="1"/>
</dbReference>
<dbReference type="PRINTS" id="PR00260">
    <property type="entry name" value="CHEMTRNSDUCR"/>
</dbReference>
<dbReference type="Pfam" id="PF00672">
    <property type="entry name" value="HAMP"/>
    <property type="match status" value="1"/>
</dbReference>
<dbReference type="PROSITE" id="PS50192">
    <property type="entry name" value="T_SNARE"/>
    <property type="match status" value="1"/>
</dbReference>
<dbReference type="Proteomes" id="UP000011744">
    <property type="component" value="Unassembled WGS sequence"/>
</dbReference>
<dbReference type="AlphaFoldDB" id="M3ADM8"/>
<keyword evidence="6" id="KW-1133">Transmembrane helix</keyword>